<dbReference type="InterPro" id="IPR044822">
    <property type="entry name" value="Myb_DNA-bind_4"/>
</dbReference>
<feature type="domain" description="Myb-like" evidence="1">
    <location>
        <begin position="301"/>
        <end position="362"/>
    </location>
</feature>
<dbReference type="SMART" id="SM00595">
    <property type="entry name" value="MADF"/>
    <property type="match status" value="4"/>
</dbReference>
<dbReference type="EMBL" id="OU963895">
    <property type="protein sequence ID" value="CAH2984829.1"/>
    <property type="molecule type" value="Genomic_DNA"/>
</dbReference>
<accession>A0ABN8L7N6</accession>
<dbReference type="InterPro" id="IPR039353">
    <property type="entry name" value="TF_Adf1"/>
</dbReference>
<protein>
    <recommendedName>
        <fullName evidence="1">Myb-like domain-containing protein</fullName>
    </recommendedName>
</protein>
<dbReference type="PANTHER" id="PTHR12243">
    <property type="entry name" value="MADF DOMAIN TRANSCRIPTION FACTOR"/>
    <property type="match status" value="1"/>
</dbReference>
<gene>
    <name evidence="2" type="ORF">CHILSU_LOCUS4738</name>
</gene>
<feature type="domain" description="Myb-like" evidence="1">
    <location>
        <begin position="502"/>
        <end position="549"/>
    </location>
</feature>
<dbReference type="Pfam" id="PF13837">
    <property type="entry name" value="Myb_DNA-bind_4"/>
    <property type="match status" value="3"/>
</dbReference>
<dbReference type="Gene3D" id="1.10.10.60">
    <property type="entry name" value="Homeodomain-like"/>
    <property type="match status" value="1"/>
</dbReference>
<dbReference type="PANTHER" id="PTHR12243:SF67">
    <property type="entry name" value="COREPRESSOR OF PANGOLIN, ISOFORM A-RELATED"/>
    <property type="match status" value="1"/>
</dbReference>
<proteinExistence type="predicted"/>
<evidence type="ECO:0000313" key="3">
    <source>
        <dbReference type="Proteomes" id="UP001153292"/>
    </source>
</evidence>
<dbReference type="Pfam" id="PF10545">
    <property type="entry name" value="MADF_DNA_bdg"/>
    <property type="match status" value="1"/>
</dbReference>
<dbReference type="Proteomes" id="UP001153292">
    <property type="component" value="Chromosome 2"/>
</dbReference>
<dbReference type="SMART" id="SM00717">
    <property type="entry name" value="SANT"/>
    <property type="match status" value="4"/>
</dbReference>
<sequence>MKTKLHRQVSQIYQSPFHFGSVGKSVMAVVFKLSMRANRIRCCKSVRIGRSSFIRVGKARQEPHAICGWRHKQELTGAHARSAIRTNAMVEPVYEDVNRFNSVHAQTGLNRFEKSSRYISSFPAVVFFQVRCFLIKMDLNNPQNQSYWFVLREDQSNVYNFTIHNPPISGQETRYILDTVDNRQFIQLNEAPVAVTEDTQANCEKDTIKLKDDDIFWDRDKIKLLLTLCLDNKFKNAVIDKTLWNEIATLVGATPEECHRKFRNLKKTYIRLLKKKRLGKHIKWVHFSTCEEVFKECSSVPSSELELWDEIKVKRLLSLYLENLSKFRDPYCLQKDVWRDIASALGTTEYNCYHKFKNLKRTYLKWLERNNGTGKLIKWPYHSFFERIYYNYKPALGAWDRNKISRLLQAYQQISHKFKNPKYLKKELWKEISSIVGESPLKCDRKFRNLKQTYIRLKMRADTGRSVTKWYYYKDFESIYGHTSVQNTEELGFYKEENYIVQLLSFYVDNKEKFRDRLMKKKHLWRIIGSKLGLSSEECHRKFRNLKQTYIRLRARKESSGKCNKWPYYSYFEKIYCDQKPTLNYCNDDSNIDHTTLFQVKKALKYIQKNDNDKFEKLVRVAEESNEIQRERNRILLALLAKK</sequence>
<name>A0ABN8L7N6_CHISP</name>
<reference evidence="2" key="1">
    <citation type="submission" date="2021-12" db="EMBL/GenBank/DDBJ databases">
        <authorList>
            <person name="King R."/>
        </authorList>
    </citation>
    <scope>NUCLEOTIDE SEQUENCE</scope>
</reference>
<organism evidence="2 3">
    <name type="scientific">Chilo suppressalis</name>
    <name type="common">Asiatic rice borer moth</name>
    <dbReference type="NCBI Taxonomy" id="168631"/>
    <lineage>
        <taxon>Eukaryota</taxon>
        <taxon>Metazoa</taxon>
        <taxon>Ecdysozoa</taxon>
        <taxon>Arthropoda</taxon>
        <taxon>Hexapoda</taxon>
        <taxon>Insecta</taxon>
        <taxon>Pterygota</taxon>
        <taxon>Neoptera</taxon>
        <taxon>Endopterygota</taxon>
        <taxon>Lepidoptera</taxon>
        <taxon>Glossata</taxon>
        <taxon>Ditrysia</taxon>
        <taxon>Pyraloidea</taxon>
        <taxon>Crambidae</taxon>
        <taxon>Crambinae</taxon>
        <taxon>Chilo</taxon>
    </lineage>
</organism>
<dbReference type="InterPro" id="IPR006578">
    <property type="entry name" value="MADF-dom"/>
</dbReference>
<feature type="domain" description="Myb-like" evidence="1">
    <location>
        <begin position="392"/>
        <end position="453"/>
    </location>
</feature>
<evidence type="ECO:0000313" key="2">
    <source>
        <dbReference type="EMBL" id="CAH2984829.1"/>
    </source>
</evidence>
<feature type="domain" description="Myb-like" evidence="1">
    <location>
        <begin position="213"/>
        <end position="268"/>
    </location>
</feature>
<keyword evidence="3" id="KW-1185">Reference proteome</keyword>
<evidence type="ECO:0000259" key="1">
    <source>
        <dbReference type="SMART" id="SM00717"/>
    </source>
</evidence>
<dbReference type="InterPro" id="IPR001005">
    <property type="entry name" value="SANT/Myb"/>
</dbReference>